<gene>
    <name evidence="2" type="ORF">N656DRAFT_784858</name>
</gene>
<dbReference type="GeneID" id="89940385"/>
<evidence type="ECO:0008006" key="4">
    <source>
        <dbReference type="Google" id="ProtNLM"/>
    </source>
</evidence>
<sequence length="800" mass="88020">MFKLDNFTVDQSTEDVYQRCILLSGRCDLQSAQDDEGGFVVVDTKDHTGQPLFPEQRWPMCHGYFKALVLLAPGANKVVISSCQDATCRTEFSVRYTPLLQTPPLHLAIMIAKDSPLLIDCPPSKFGGVSSTHSSLDAAIAKFRMTAYMWQALTAEDMRAKGLGRRSFRLEEEWTIDTLTSRSVWSRTMGPVPKIHLVRTNRTLAELRDADLAQQNPRARRKDDLHSIFTRALQAYGPPFESQANPVVAGLILDSHYDLDTNIILAHAALGCHSPTGLSLGMFGSHLTYAWPRFLEEVPDCLLDTTPTGDTVGNDNGECASMWEACAVGQGAFLHEVGHAFSAPHTSGIMTRGYSPDWPKAFLARTAHSASRQTQGTQPVTPATSHDCCWDVSDALRFSNFPHFWLPGDTPRPKDVPTVNVEEPSDEDGSLEDLCIVIQCDAGIARLVLTGDDGRNKEVDETASIATPAMSLRYMHSYLAKRFNTEKSLSLEVTGMNGKQTVIGNVWKIFENRSYLRVPGTDIRLLKKCVDGSTNQAESDDWSWAVMLKKRNRKGKLVSATKIDLRVGCALDGAVVYYSDGTKIPCGPRGQDGNDPHMGGHQHRKLVLPEGVEIAKVAVTRCGGYWPLAGLRMWLSNGAAMGALNVRGGGEVETLVPPPNHKIIGFYGASGRYGMCTRFGIVTAPRDATIPDSVYDMAELQNNPEDAHRDKRRRTVRLLSVVGTYVQDWLTPSSTKESVRDESDSDDDMQSDEDHESACDSDTEGVGVDTGYDDGSDTEMERVYQKQGGQSLRTRGPADY</sequence>
<protein>
    <recommendedName>
        <fullName evidence="4">Zinc metalloproteinase</fullName>
    </recommendedName>
</protein>
<name>A0AAN6QCX7_9PEZI</name>
<keyword evidence="3" id="KW-1185">Reference proteome</keyword>
<dbReference type="PANTHER" id="PTHR21054:SF2">
    <property type="entry name" value="MIP04191P"/>
    <property type="match status" value="1"/>
</dbReference>
<evidence type="ECO:0000313" key="3">
    <source>
        <dbReference type="Proteomes" id="UP001302812"/>
    </source>
</evidence>
<feature type="compositionally biased region" description="Acidic residues" evidence="1">
    <location>
        <begin position="743"/>
        <end position="763"/>
    </location>
</feature>
<dbReference type="Proteomes" id="UP001302812">
    <property type="component" value="Unassembled WGS sequence"/>
</dbReference>
<dbReference type="PANTHER" id="PTHR21054">
    <property type="entry name" value="ZINC METALLOPROTEINASE-RELATED"/>
    <property type="match status" value="1"/>
</dbReference>
<proteinExistence type="predicted"/>
<dbReference type="GO" id="GO:0005737">
    <property type="term" value="C:cytoplasm"/>
    <property type="evidence" value="ECO:0007669"/>
    <property type="project" value="TreeGrafter"/>
</dbReference>
<dbReference type="InterPro" id="IPR053002">
    <property type="entry name" value="Metalloproteinase_M10B"/>
</dbReference>
<evidence type="ECO:0000256" key="1">
    <source>
        <dbReference type="SAM" id="MobiDB-lite"/>
    </source>
</evidence>
<reference evidence="2" key="1">
    <citation type="journal article" date="2023" name="Mol. Phylogenet. Evol.">
        <title>Genome-scale phylogeny and comparative genomics of the fungal order Sordariales.</title>
        <authorList>
            <person name="Hensen N."/>
            <person name="Bonometti L."/>
            <person name="Westerberg I."/>
            <person name="Brannstrom I.O."/>
            <person name="Guillou S."/>
            <person name="Cros-Aarteil S."/>
            <person name="Calhoun S."/>
            <person name="Haridas S."/>
            <person name="Kuo A."/>
            <person name="Mondo S."/>
            <person name="Pangilinan J."/>
            <person name="Riley R."/>
            <person name="LaButti K."/>
            <person name="Andreopoulos B."/>
            <person name="Lipzen A."/>
            <person name="Chen C."/>
            <person name="Yan M."/>
            <person name="Daum C."/>
            <person name="Ng V."/>
            <person name="Clum A."/>
            <person name="Steindorff A."/>
            <person name="Ohm R.A."/>
            <person name="Martin F."/>
            <person name="Silar P."/>
            <person name="Natvig D.O."/>
            <person name="Lalanne C."/>
            <person name="Gautier V."/>
            <person name="Ament-Velasquez S.L."/>
            <person name="Kruys A."/>
            <person name="Hutchinson M.I."/>
            <person name="Powell A.J."/>
            <person name="Barry K."/>
            <person name="Miller A.N."/>
            <person name="Grigoriev I.V."/>
            <person name="Debuchy R."/>
            <person name="Gladieux P."/>
            <person name="Hiltunen Thoren M."/>
            <person name="Johannesson H."/>
        </authorList>
    </citation>
    <scope>NUCLEOTIDE SEQUENCE</scope>
    <source>
        <strain evidence="2">CBS 508.74</strain>
    </source>
</reference>
<dbReference type="EMBL" id="MU853368">
    <property type="protein sequence ID" value="KAK4107888.1"/>
    <property type="molecule type" value="Genomic_DNA"/>
</dbReference>
<dbReference type="RefSeq" id="XP_064665458.1">
    <property type="nucleotide sequence ID" value="XM_064816260.1"/>
</dbReference>
<dbReference type="AlphaFoldDB" id="A0AAN6QCX7"/>
<evidence type="ECO:0000313" key="2">
    <source>
        <dbReference type="EMBL" id="KAK4107888.1"/>
    </source>
</evidence>
<accession>A0AAN6QCX7</accession>
<organism evidence="2 3">
    <name type="scientific">Canariomyces notabilis</name>
    <dbReference type="NCBI Taxonomy" id="2074819"/>
    <lineage>
        <taxon>Eukaryota</taxon>
        <taxon>Fungi</taxon>
        <taxon>Dikarya</taxon>
        <taxon>Ascomycota</taxon>
        <taxon>Pezizomycotina</taxon>
        <taxon>Sordariomycetes</taxon>
        <taxon>Sordariomycetidae</taxon>
        <taxon>Sordariales</taxon>
        <taxon>Chaetomiaceae</taxon>
        <taxon>Canariomyces</taxon>
    </lineage>
</organism>
<comment type="caution">
    <text evidence="2">The sequence shown here is derived from an EMBL/GenBank/DDBJ whole genome shotgun (WGS) entry which is preliminary data.</text>
</comment>
<dbReference type="Pfam" id="PF12044">
    <property type="entry name" value="Metallopep"/>
    <property type="match status" value="1"/>
</dbReference>
<feature type="region of interest" description="Disordered" evidence="1">
    <location>
        <begin position="733"/>
        <end position="800"/>
    </location>
</feature>
<dbReference type="InterPro" id="IPR021917">
    <property type="entry name" value="Unchr_Zn-peptidase-like"/>
</dbReference>
<reference evidence="2" key="2">
    <citation type="submission" date="2023-05" db="EMBL/GenBank/DDBJ databases">
        <authorList>
            <consortium name="Lawrence Berkeley National Laboratory"/>
            <person name="Steindorff A."/>
            <person name="Hensen N."/>
            <person name="Bonometti L."/>
            <person name="Westerberg I."/>
            <person name="Brannstrom I.O."/>
            <person name="Guillou S."/>
            <person name="Cros-Aarteil S."/>
            <person name="Calhoun S."/>
            <person name="Haridas S."/>
            <person name="Kuo A."/>
            <person name="Mondo S."/>
            <person name="Pangilinan J."/>
            <person name="Riley R."/>
            <person name="Labutti K."/>
            <person name="Andreopoulos B."/>
            <person name="Lipzen A."/>
            <person name="Chen C."/>
            <person name="Yanf M."/>
            <person name="Daum C."/>
            <person name="Ng V."/>
            <person name="Clum A."/>
            <person name="Ohm R."/>
            <person name="Martin F."/>
            <person name="Silar P."/>
            <person name="Natvig D."/>
            <person name="Lalanne C."/>
            <person name="Gautier V."/>
            <person name="Ament-Velasquez S.L."/>
            <person name="Kruys A."/>
            <person name="Hutchinson M.I."/>
            <person name="Powell A.J."/>
            <person name="Barry K."/>
            <person name="Miller A.N."/>
            <person name="Grigoriev I.V."/>
            <person name="Debuchy R."/>
            <person name="Gladieux P."/>
            <person name="Thoren M.H."/>
            <person name="Johannesson H."/>
        </authorList>
    </citation>
    <scope>NUCLEOTIDE SEQUENCE</scope>
    <source>
        <strain evidence="2">CBS 508.74</strain>
    </source>
</reference>